<gene>
    <name evidence="2" type="ORF">Tco_1018345</name>
</gene>
<proteinExistence type="predicted"/>
<organism evidence="2 3">
    <name type="scientific">Tanacetum coccineum</name>
    <dbReference type="NCBI Taxonomy" id="301880"/>
    <lineage>
        <taxon>Eukaryota</taxon>
        <taxon>Viridiplantae</taxon>
        <taxon>Streptophyta</taxon>
        <taxon>Embryophyta</taxon>
        <taxon>Tracheophyta</taxon>
        <taxon>Spermatophyta</taxon>
        <taxon>Magnoliopsida</taxon>
        <taxon>eudicotyledons</taxon>
        <taxon>Gunneridae</taxon>
        <taxon>Pentapetalae</taxon>
        <taxon>asterids</taxon>
        <taxon>campanulids</taxon>
        <taxon>Asterales</taxon>
        <taxon>Asteraceae</taxon>
        <taxon>Asteroideae</taxon>
        <taxon>Anthemideae</taxon>
        <taxon>Anthemidinae</taxon>
        <taxon>Tanacetum</taxon>
    </lineage>
</organism>
<dbReference type="EMBL" id="BQNB010017755">
    <property type="protein sequence ID" value="GJT66865.1"/>
    <property type="molecule type" value="Genomic_DNA"/>
</dbReference>
<comment type="caution">
    <text evidence="2">The sequence shown here is derived from an EMBL/GenBank/DDBJ whole genome shotgun (WGS) entry which is preliminary data.</text>
</comment>
<reference evidence="2" key="1">
    <citation type="journal article" date="2022" name="Int. J. Mol. Sci.">
        <title>Draft Genome of Tanacetum Coccineum: Genomic Comparison of Closely Related Tanacetum-Family Plants.</title>
        <authorList>
            <person name="Yamashiro T."/>
            <person name="Shiraishi A."/>
            <person name="Nakayama K."/>
            <person name="Satake H."/>
        </authorList>
    </citation>
    <scope>NUCLEOTIDE SEQUENCE</scope>
</reference>
<reference evidence="2" key="2">
    <citation type="submission" date="2022-01" db="EMBL/GenBank/DDBJ databases">
        <authorList>
            <person name="Yamashiro T."/>
            <person name="Shiraishi A."/>
            <person name="Satake H."/>
            <person name="Nakayama K."/>
        </authorList>
    </citation>
    <scope>NUCLEOTIDE SEQUENCE</scope>
</reference>
<evidence type="ECO:0000313" key="2">
    <source>
        <dbReference type="EMBL" id="GJT66865.1"/>
    </source>
</evidence>
<feature type="compositionally biased region" description="Acidic residues" evidence="1">
    <location>
        <begin position="130"/>
        <end position="139"/>
    </location>
</feature>
<protein>
    <submittedName>
        <fullName evidence="2">Uncharacterized protein</fullName>
    </submittedName>
</protein>
<dbReference type="Proteomes" id="UP001151760">
    <property type="component" value="Unassembled WGS sequence"/>
</dbReference>
<evidence type="ECO:0000313" key="3">
    <source>
        <dbReference type="Proteomes" id="UP001151760"/>
    </source>
</evidence>
<feature type="compositionally biased region" description="Acidic residues" evidence="1">
    <location>
        <begin position="105"/>
        <end position="123"/>
    </location>
</feature>
<feature type="region of interest" description="Disordered" evidence="1">
    <location>
        <begin position="66"/>
        <end position="176"/>
    </location>
</feature>
<keyword evidence="3" id="KW-1185">Reference proteome</keyword>
<feature type="compositionally biased region" description="Acidic residues" evidence="1">
    <location>
        <begin position="147"/>
        <end position="163"/>
    </location>
</feature>
<sequence length="176" mass="20162">MRRNIEGGIPQVIVLGYDDFPHRQYPPSHSDYILGPENLQILPLPQDEDEHEPMFIQAHDPDYVPEPIYPKYIPLEDDHEFLAEEQPLPPIDSPTTESPGYVTESDPEEDPEEYEDDETEDGPVDYPMDGGDDGDDDDGDSSRDDARDEDEDEEDEEDEEEEEHLAPADSTHRPNR</sequence>
<name>A0ABQ5FU88_9ASTR</name>
<accession>A0ABQ5FU88</accession>
<evidence type="ECO:0000256" key="1">
    <source>
        <dbReference type="SAM" id="MobiDB-lite"/>
    </source>
</evidence>
<feature type="compositionally biased region" description="Basic and acidic residues" evidence="1">
    <location>
        <begin position="164"/>
        <end position="176"/>
    </location>
</feature>